<dbReference type="Proteomes" id="UP000694414">
    <property type="component" value="Unplaced"/>
</dbReference>
<dbReference type="Ensembl" id="ENSPSMT00000010893.1">
    <property type="protein sequence ID" value="ENSPSMP00000009286.1"/>
    <property type="gene ID" value="ENSPSMG00000006819.1"/>
</dbReference>
<feature type="region of interest" description="Disordered" evidence="1">
    <location>
        <begin position="42"/>
        <end position="70"/>
    </location>
</feature>
<evidence type="ECO:0000256" key="1">
    <source>
        <dbReference type="SAM" id="MobiDB-lite"/>
    </source>
</evidence>
<dbReference type="AlphaFoldDB" id="A0A8C8Z0J1"/>
<evidence type="ECO:0000313" key="3">
    <source>
        <dbReference type="Proteomes" id="UP000694414"/>
    </source>
</evidence>
<dbReference type="GeneTree" id="ENSGT00390000004327"/>
<feature type="region of interest" description="Disordered" evidence="1">
    <location>
        <begin position="182"/>
        <end position="204"/>
    </location>
</feature>
<accession>A0A8C8Z0J1</accession>
<dbReference type="PANTHER" id="PTHR39226:SF1">
    <property type="entry name" value="RIKEN CDNA 1700013G24 GENE"/>
    <property type="match status" value="1"/>
</dbReference>
<feature type="compositionally biased region" description="Low complexity" evidence="1">
    <location>
        <begin position="182"/>
        <end position="197"/>
    </location>
</feature>
<protein>
    <submittedName>
        <fullName evidence="2">Uncharacterized protein</fullName>
    </submittedName>
</protein>
<dbReference type="PANTHER" id="PTHR39226">
    <property type="entry name" value="RIKEN CDNA 1700013G24 GENE"/>
    <property type="match status" value="1"/>
</dbReference>
<reference evidence="2" key="2">
    <citation type="submission" date="2025-09" db="UniProtKB">
        <authorList>
            <consortium name="Ensembl"/>
        </authorList>
    </citation>
    <scope>IDENTIFICATION</scope>
</reference>
<reference evidence="2" key="1">
    <citation type="submission" date="2025-08" db="UniProtKB">
        <authorList>
            <consortium name="Ensembl"/>
        </authorList>
    </citation>
    <scope>IDENTIFICATION</scope>
</reference>
<name>A0A8C8Z0J1_PROSS</name>
<evidence type="ECO:0000313" key="2">
    <source>
        <dbReference type="Ensembl" id="ENSPSMP00000009286.1"/>
    </source>
</evidence>
<feature type="compositionally biased region" description="Polar residues" evidence="1">
    <location>
        <begin position="48"/>
        <end position="70"/>
    </location>
</feature>
<proteinExistence type="predicted"/>
<keyword evidence="3" id="KW-1185">Reference proteome</keyword>
<sequence>MSGCQVSCSNTDSYLSHPSNMSFSAHTPSWAQATSLHRVNSLKHPCTPSGSGPEFSSCSNRSEWSHNPSSPRLPLRKICMGQPYNSKYVETSHLMYPKVARKSSCRGSPYCLLCMDRPSGPSSPTFLDQCIKGINYLDRSANAVYNNSRRTSSLSLPKLAASYLERATNSLNLDHLDHSVPRSYSSPSASMASPDNSTTSISIVPSHRGANDLQCLDDPTNTSQHSSCRHLSPVLPWRSGKKLPDPPLFGNGLFSLGRLPKFWEAIRSDWSTPEPVSKPSSWW</sequence>
<organism evidence="2 3">
    <name type="scientific">Prolemur simus</name>
    <name type="common">Greater bamboo lemur</name>
    <name type="synonym">Hapalemur simus</name>
    <dbReference type="NCBI Taxonomy" id="1328070"/>
    <lineage>
        <taxon>Eukaryota</taxon>
        <taxon>Metazoa</taxon>
        <taxon>Chordata</taxon>
        <taxon>Craniata</taxon>
        <taxon>Vertebrata</taxon>
        <taxon>Euteleostomi</taxon>
        <taxon>Mammalia</taxon>
        <taxon>Eutheria</taxon>
        <taxon>Euarchontoglires</taxon>
        <taxon>Primates</taxon>
        <taxon>Strepsirrhini</taxon>
        <taxon>Lemuriformes</taxon>
        <taxon>Lemuridae</taxon>
        <taxon>Prolemur</taxon>
    </lineage>
</organism>